<evidence type="ECO:0000256" key="1">
    <source>
        <dbReference type="SAM" id="MobiDB-lite"/>
    </source>
</evidence>
<feature type="transmembrane region" description="Helical" evidence="2">
    <location>
        <begin position="186"/>
        <end position="207"/>
    </location>
</feature>
<dbReference type="Proteomes" id="UP000045706">
    <property type="component" value="Unassembled WGS sequence"/>
</dbReference>
<feature type="transmembrane region" description="Helical" evidence="2">
    <location>
        <begin position="149"/>
        <end position="166"/>
    </location>
</feature>
<sequence>MDSWGWMNPHNDLWARDDGSANGIGNTNGGSANSFAGQNNDTSQAALINEFRFAAAKSIRTSVIILAAFNVVAAFATAVGIIWHSYTTKKRKDPRFKFLACGFTFVAPAETFPLVLSVGIVVQGITFAVAQSTGLKSMLILGCTTTSQMMLPAVFIVPYIQFVFGLEVTSRALRQQPFAGRGKWTVAGCLAIVGTLLLVTFVVTLFIRPPNFCFGSLFWFVQRWKAGVFILLIVIAATLLVCTVIIAWRLHNNCQIDESERVAASRMVYYLTMAIISTVFMIPFFYTIVFNDLRTAGSQPLNLSMIASVVANLSGLLTGGLHLFLRANCLATIGAREQCEKDRKKLKEGIRVWPGDYDYNSNAGSPSRSRAPERLDSSVAYGKMEEERIESPTGTPTYDSRNAPRLPALRPPTVPSGPTIVEPTPPASTLQVIKDQIRKSTYSLFPRDSSGARSFTLLPATTYSPNATTPRGEKFIDNDDDMQSLVPPPLVHAGGVRHRRDSSMHSHATVQIGLRFSNAEDAPALNSRYFRDSEEVHVLGCPLEREKDGSKRPSPLNAAIGLRFSNAEDAPALNSRYFRDSEEIHVLGCPLERGKDASKRPSPLNAAATDSYDGESTLIGSSAARDSGPTLNSAVYTPYSPKSRITSPKGVGFDTPKRMASPQRAGKERCYKPDCDCDLLHKPDWI</sequence>
<evidence type="ECO:0000256" key="2">
    <source>
        <dbReference type="SAM" id="Phobius"/>
    </source>
</evidence>
<feature type="transmembrane region" description="Helical" evidence="2">
    <location>
        <begin position="227"/>
        <end position="248"/>
    </location>
</feature>
<reference evidence="4" key="1">
    <citation type="submission" date="2015-05" db="EMBL/GenBank/DDBJ databases">
        <authorList>
            <person name="Fogelqvist Johan"/>
        </authorList>
    </citation>
    <scope>NUCLEOTIDE SEQUENCE [LARGE SCALE GENOMIC DNA]</scope>
</reference>
<keyword evidence="2" id="KW-1133">Transmembrane helix</keyword>
<feature type="transmembrane region" description="Helical" evidence="2">
    <location>
        <begin position="268"/>
        <end position="289"/>
    </location>
</feature>
<proteinExistence type="predicted"/>
<name>A0A0G4LE44_VERLO</name>
<accession>A0A0G4LE44</accession>
<protein>
    <submittedName>
        <fullName evidence="3">Uncharacterized protein</fullName>
    </submittedName>
</protein>
<gene>
    <name evidence="3" type="ORF">BN1723_017847</name>
</gene>
<feature type="transmembrane region" description="Helical" evidence="2">
    <location>
        <begin position="301"/>
        <end position="325"/>
    </location>
</feature>
<evidence type="ECO:0000313" key="3">
    <source>
        <dbReference type="EMBL" id="CRK20219.1"/>
    </source>
</evidence>
<dbReference type="EMBL" id="CVQI01010791">
    <property type="protein sequence ID" value="CRK20219.1"/>
    <property type="molecule type" value="Genomic_DNA"/>
</dbReference>
<keyword evidence="2" id="KW-0812">Transmembrane</keyword>
<dbReference type="AlphaFoldDB" id="A0A0G4LE44"/>
<feature type="transmembrane region" description="Helical" evidence="2">
    <location>
        <begin position="98"/>
        <end position="129"/>
    </location>
</feature>
<organism evidence="3 4">
    <name type="scientific">Verticillium longisporum</name>
    <name type="common">Verticillium dahliae var. longisporum</name>
    <dbReference type="NCBI Taxonomy" id="100787"/>
    <lineage>
        <taxon>Eukaryota</taxon>
        <taxon>Fungi</taxon>
        <taxon>Dikarya</taxon>
        <taxon>Ascomycota</taxon>
        <taxon>Pezizomycotina</taxon>
        <taxon>Sordariomycetes</taxon>
        <taxon>Hypocreomycetidae</taxon>
        <taxon>Glomerellales</taxon>
        <taxon>Plectosphaerellaceae</taxon>
        <taxon>Verticillium</taxon>
    </lineage>
</organism>
<evidence type="ECO:0000313" key="4">
    <source>
        <dbReference type="Proteomes" id="UP000045706"/>
    </source>
</evidence>
<feature type="transmembrane region" description="Helical" evidence="2">
    <location>
        <begin position="63"/>
        <end position="86"/>
    </location>
</feature>
<feature type="region of interest" description="Disordered" evidence="1">
    <location>
        <begin position="593"/>
        <end position="669"/>
    </location>
</feature>
<feature type="region of interest" description="Disordered" evidence="1">
    <location>
        <begin position="385"/>
        <end position="426"/>
    </location>
</feature>
<keyword evidence="2" id="KW-0472">Membrane</keyword>